<sequence>MEGFIKFLNVCKQYHDASVLKDLNISVPLGESLSVLGPSGSGKTTLLKILANIITADSGSVVLPHTIKSQPVLVFQDYQLFPYMTVYNNIAFGLQARRLPKKEIKEKVEAMAVKLSIDNRLKAYPAQLSGGEKQRCALARALVLKPEVILLDEPFANLDRNLKSETAEFLRSIQQDFKLTMITVTHDQEEALMLSDWLAILVNGEMLEFGRAEDIYFQPGSLEAARFLGPVNEIPRSLYAYFLLESTDSVYCRAESLEMIPDENGKAKIKSKHFKGRYFRYTIELADTSIQLFSQQKDLCGGDRVDLKLKEFFSF</sequence>
<evidence type="ECO:0000256" key="1">
    <source>
        <dbReference type="ARBA" id="ARBA00022448"/>
    </source>
</evidence>
<reference evidence="10 11" key="1">
    <citation type="submission" date="2022-12" db="EMBL/GenBank/DDBJ databases">
        <title>Metagenome assembled genome from gulf of manar.</title>
        <authorList>
            <person name="Kohli P."/>
            <person name="Pk S."/>
            <person name="Venkata Ramana C."/>
            <person name="Sasikala C."/>
        </authorList>
    </citation>
    <scope>NUCLEOTIDE SEQUENCE [LARGE SCALE GENOMIC DNA]</scope>
    <source>
        <strain evidence="10">JB008</strain>
    </source>
</reference>
<keyword evidence="1" id="KW-0813">Transport</keyword>
<accession>A0AAJ1IDT2</accession>
<evidence type="ECO:0000256" key="2">
    <source>
        <dbReference type="ARBA" id="ARBA00022475"/>
    </source>
</evidence>
<evidence type="ECO:0000256" key="6">
    <source>
        <dbReference type="ARBA" id="ARBA00023004"/>
    </source>
</evidence>
<gene>
    <name evidence="10" type="ORF">PQJ61_04400</name>
</gene>
<evidence type="ECO:0000256" key="8">
    <source>
        <dbReference type="ARBA" id="ARBA00023136"/>
    </source>
</evidence>
<evidence type="ECO:0000256" key="5">
    <source>
        <dbReference type="ARBA" id="ARBA00022840"/>
    </source>
</evidence>
<dbReference type="InterPro" id="IPR003593">
    <property type="entry name" value="AAA+_ATPase"/>
</dbReference>
<proteinExistence type="predicted"/>
<protein>
    <submittedName>
        <fullName evidence="10">ABC transporter ATP-binding protein</fullName>
    </submittedName>
</protein>
<evidence type="ECO:0000256" key="7">
    <source>
        <dbReference type="ARBA" id="ARBA00023065"/>
    </source>
</evidence>
<name>A0AAJ1IDT2_9SPIO</name>
<evidence type="ECO:0000256" key="4">
    <source>
        <dbReference type="ARBA" id="ARBA00022741"/>
    </source>
</evidence>
<dbReference type="PANTHER" id="PTHR42781">
    <property type="entry name" value="SPERMIDINE/PUTRESCINE IMPORT ATP-BINDING PROTEIN POTA"/>
    <property type="match status" value="1"/>
</dbReference>
<keyword evidence="4" id="KW-0547">Nucleotide-binding</keyword>
<dbReference type="InterPro" id="IPR027417">
    <property type="entry name" value="P-loop_NTPase"/>
</dbReference>
<dbReference type="Gene3D" id="3.40.50.300">
    <property type="entry name" value="P-loop containing nucleotide triphosphate hydrolases"/>
    <property type="match status" value="1"/>
</dbReference>
<dbReference type="CDD" id="cd03259">
    <property type="entry name" value="ABC_Carb_Solutes_like"/>
    <property type="match status" value="1"/>
</dbReference>
<organism evidence="10 11">
    <name type="scientific">Candidatus Thalassospirochaeta sargassi</name>
    <dbReference type="NCBI Taxonomy" id="3119039"/>
    <lineage>
        <taxon>Bacteria</taxon>
        <taxon>Pseudomonadati</taxon>
        <taxon>Spirochaetota</taxon>
        <taxon>Spirochaetia</taxon>
        <taxon>Spirochaetales</taxon>
        <taxon>Spirochaetaceae</taxon>
        <taxon>Candidatus Thalassospirochaeta</taxon>
    </lineage>
</organism>
<dbReference type="InterPro" id="IPR015853">
    <property type="entry name" value="ABC_transpr_FbpC"/>
</dbReference>
<dbReference type="SMART" id="SM00382">
    <property type="entry name" value="AAA"/>
    <property type="match status" value="1"/>
</dbReference>
<keyword evidence="5 10" id="KW-0067">ATP-binding</keyword>
<dbReference type="GO" id="GO:0016020">
    <property type="term" value="C:membrane"/>
    <property type="evidence" value="ECO:0007669"/>
    <property type="project" value="InterPro"/>
</dbReference>
<evidence type="ECO:0000256" key="3">
    <source>
        <dbReference type="ARBA" id="ARBA00022496"/>
    </source>
</evidence>
<dbReference type="EMBL" id="JAQQAL010000011">
    <property type="protein sequence ID" value="MDC7225987.1"/>
    <property type="molecule type" value="Genomic_DNA"/>
</dbReference>
<dbReference type="AlphaFoldDB" id="A0AAJ1IDT2"/>
<dbReference type="InterPro" id="IPR003439">
    <property type="entry name" value="ABC_transporter-like_ATP-bd"/>
</dbReference>
<evidence type="ECO:0000259" key="9">
    <source>
        <dbReference type="PROSITE" id="PS50893"/>
    </source>
</evidence>
<dbReference type="Pfam" id="PF00005">
    <property type="entry name" value="ABC_tran"/>
    <property type="match status" value="1"/>
</dbReference>
<dbReference type="GO" id="GO:0016887">
    <property type="term" value="F:ATP hydrolysis activity"/>
    <property type="evidence" value="ECO:0007669"/>
    <property type="project" value="InterPro"/>
</dbReference>
<feature type="domain" description="ABC transporter" evidence="9">
    <location>
        <begin position="5"/>
        <end position="228"/>
    </location>
</feature>
<keyword evidence="6" id="KW-0408">Iron</keyword>
<dbReference type="GO" id="GO:0005524">
    <property type="term" value="F:ATP binding"/>
    <property type="evidence" value="ECO:0007669"/>
    <property type="project" value="UniProtKB-KW"/>
</dbReference>
<dbReference type="PANTHER" id="PTHR42781:SF4">
    <property type="entry name" value="SPERMIDINE_PUTRESCINE IMPORT ATP-BINDING PROTEIN POTA"/>
    <property type="match status" value="1"/>
</dbReference>
<dbReference type="SUPFAM" id="SSF52540">
    <property type="entry name" value="P-loop containing nucleoside triphosphate hydrolases"/>
    <property type="match status" value="1"/>
</dbReference>
<comment type="caution">
    <text evidence="10">The sequence shown here is derived from an EMBL/GenBank/DDBJ whole genome shotgun (WGS) entry which is preliminary data.</text>
</comment>
<dbReference type="GO" id="GO:0015408">
    <property type="term" value="F:ABC-type ferric iron transporter activity"/>
    <property type="evidence" value="ECO:0007669"/>
    <property type="project" value="InterPro"/>
</dbReference>
<keyword evidence="3" id="KW-0410">Iron transport</keyword>
<dbReference type="Proteomes" id="UP001221217">
    <property type="component" value="Unassembled WGS sequence"/>
</dbReference>
<dbReference type="InterPro" id="IPR050093">
    <property type="entry name" value="ABC_SmlMolc_Importer"/>
</dbReference>
<dbReference type="PROSITE" id="PS50893">
    <property type="entry name" value="ABC_TRANSPORTER_2"/>
    <property type="match status" value="1"/>
</dbReference>
<keyword evidence="7" id="KW-0406">Ion transport</keyword>
<evidence type="ECO:0000313" key="10">
    <source>
        <dbReference type="EMBL" id="MDC7225987.1"/>
    </source>
</evidence>
<keyword evidence="8" id="KW-0472">Membrane</keyword>
<keyword evidence="2" id="KW-1003">Cell membrane</keyword>
<evidence type="ECO:0000313" key="11">
    <source>
        <dbReference type="Proteomes" id="UP001221217"/>
    </source>
</evidence>